<keyword evidence="3" id="KW-0378">Hydrolase</keyword>
<dbReference type="AlphaFoldDB" id="K5D9S6"/>
<dbReference type="InterPro" id="IPR029058">
    <property type="entry name" value="AB_hydrolase_fold"/>
</dbReference>
<keyword evidence="4" id="KW-0472">Membrane</keyword>
<keyword evidence="4" id="KW-0812">Transmembrane</keyword>
<dbReference type="Proteomes" id="UP000007993">
    <property type="component" value="Unassembled WGS sequence"/>
</dbReference>
<dbReference type="PATRIC" id="fig|993517.3.peg.5970"/>
<proteinExistence type="predicted"/>
<evidence type="ECO:0000259" key="5">
    <source>
        <dbReference type="Pfam" id="PF22244"/>
    </source>
</evidence>
<evidence type="ECO:0000256" key="2">
    <source>
        <dbReference type="ARBA" id="ARBA00022729"/>
    </source>
</evidence>
<dbReference type="SUPFAM" id="SSF53474">
    <property type="entry name" value="alpha/beta-Hydrolases"/>
    <property type="match status" value="1"/>
</dbReference>
<feature type="transmembrane region" description="Helical" evidence="4">
    <location>
        <begin position="34"/>
        <end position="52"/>
    </location>
</feature>
<evidence type="ECO:0000313" key="7">
    <source>
        <dbReference type="Proteomes" id="UP000007993"/>
    </source>
</evidence>
<dbReference type="EMBL" id="AMCW01000155">
    <property type="protein sequence ID" value="EKJ99202.1"/>
    <property type="molecule type" value="Genomic_DNA"/>
</dbReference>
<evidence type="ECO:0000256" key="4">
    <source>
        <dbReference type="SAM" id="Phobius"/>
    </source>
</evidence>
<feature type="domain" description="4-O-methyl-glucuronoyl methylesterase-like" evidence="5">
    <location>
        <begin position="263"/>
        <end position="415"/>
    </location>
</feature>
<sequence>MSHTSVAENVVRTQLSKSFFNESKMQVHKYNNQMLGAIVVVAFLSMTTSTMAQATKKFVPNYDESKIPPYQLPAALQTENGDRVQNAEQWNDRRAETLRLFEEHVFGIMPGQRNIKVKVVRSDRDYRPGVTRHELDVSILPLDASIDRSPLVVQVLADVPQSDAPVPAILGLNFQGNHTIDEDPKTRIPTSWVRDRRNGTTDGSKAIEAGRGVASTRWPSKMITDRGYAMLTVYYGDIDPDFDDGFENGVHGLMPEFIASLPENHRPGSIAGWAYGLSCVLDAIEQTEALNVDATRVGVLGHSRLGKTSLWAGATDPRFAMVISNDSGCGGTALCRRAIGETVARINTSFPHWFNDAYLQYNENESALPIDQHQLIALSAPRAIAVGSATQDEWADPKGEFLAWQAAAPVYQLLGMPSEDLKVVEEASMPNGQSVINAGPMQYHLREGKHDLADYDWQCYLDLADRTLQTESR</sequence>
<dbReference type="Gene3D" id="3.40.50.1820">
    <property type="entry name" value="alpha/beta hydrolase"/>
    <property type="match status" value="1"/>
</dbReference>
<organism evidence="6 7">
    <name type="scientific">Rhodopirellula baltica SH28</name>
    <dbReference type="NCBI Taxonomy" id="993517"/>
    <lineage>
        <taxon>Bacteria</taxon>
        <taxon>Pseudomonadati</taxon>
        <taxon>Planctomycetota</taxon>
        <taxon>Planctomycetia</taxon>
        <taxon>Pirellulales</taxon>
        <taxon>Pirellulaceae</taxon>
        <taxon>Rhodopirellula</taxon>
    </lineage>
</organism>
<evidence type="ECO:0000256" key="3">
    <source>
        <dbReference type="ARBA" id="ARBA00022801"/>
    </source>
</evidence>
<keyword evidence="4" id="KW-1133">Transmembrane helix</keyword>
<reference evidence="6 7" key="1">
    <citation type="journal article" date="2013" name="Mar. Genomics">
        <title>Expression of sulfatases in Rhodopirellula baltica and the diversity of sulfatases in the genus Rhodopirellula.</title>
        <authorList>
            <person name="Wegner C.E."/>
            <person name="Richter-Heitmann T."/>
            <person name="Klindworth A."/>
            <person name="Klockow C."/>
            <person name="Richter M."/>
            <person name="Achstetter T."/>
            <person name="Glockner F.O."/>
            <person name="Harder J."/>
        </authorList>
    </citation>
    <scope>NUCLEOTIDE SEQUENCE [LARGE SCALE GENOMIC DNA]</scope>
    <source>
        <strain evidence="6 7">SH28</strain>
    </source>
</reference>
<accession>K5D9S6</accession>
<evidence type="ECO:0000256" key="1">
    <source>
        <dbReference type="ARBA" id="ARBA00022487"/>
    </source>
</evidence>
<dbReference type="InterPro" id="IPR054579">
    <property type="entry name" value="GCE-like_dom"/>
</dbReference>
<dbReference type="GO" id="GO:0052689">
    <property type="term" value="F:carboxylic ester hydrolase activity"/>
    <property type="evidence" value="ECO:0007669"/>
    <property type="project" value="UniProtKB-KW"/>
</dbReference>
<name>K5D9S6_RHOBT</name>
<keyword evidence="1" id="KW-0719">Serine esterase</keyword>
<protein>
    <submittedName>
        <fullName evidence="6">Acetyl xylan esterase</fullName>
    </submittedName>
</protein>
<comment type="caution">
    <text evidence="6">The sequence shown here is derived from an EMBL/GenBank/DDBJ whole genome shotgun (WGS) entry which is preliminary data.</text>
</comment>
<gene>
    <name evidence="6" type="ORF">RBSH_05510</name>
</gene>
<evidence type="ECO:0000313" key="6">
    <source>
        <dbReference type="EMBL" id="EKJ99202.1"/>
    </source>
</evidence>
<keyword evidence="2" id="KW-0732">Signal</keyword>
<dbReference type="Pfam" id="PF22244">
    <property type="entry name" value="GCE_fung"/>
    <property type="match status" value="1"/>
</dbReference>